<dbReference type="OrthoDB" id="4558606at2"/>
<dbReference type="AlphaFoldDB" id="A0A1G8D5S7"/>
<organism evidence="1 2">
    <name type="scientific">Rhodococcus triatomae</name>
    <dbReference type="NCBI Taxonomy" id="300028"/>
    <lineage>
        <taxon>Bacteria</taxon>
        <taxon>Bacillati</taxon>
        <taxon>Actinomycetota</taxon>
        <taxon>Actinomycetes</taxon>
        <taxon>Mycobacteriales</taxon>
        <taxon>Nocardiaceae</taxon>
        <taxon>Rhodococcus</taxon>
    </lineage>
</organism>
<sequence>MNDDHARLVAELQALAETTLDRIEPLVERLAAGEIPGIPGADAPEFTGCHWCPVCALAALVRGEQHELLAALSGHALTIVMLLREILAEHGTRTPPEGGGPDAGPPAGDSPDATESPGPSGFVPIAVTIRT</sequence>
<gene>
    <name evidence="1" type="ORF">SAMN05444695_102201</name>
</gene>
<reference evidence="1 2" key="1">
    <citation type="submission" date="2016-10" db="EMBL/GenBank/DDBJ databases">
        <authorList>
            <person name="de Groot N.N."/>
        </authorList>
    </citation>
    <scope>NUCLEOTIDE SEQUENCE [LARGE SCALE GENOMIC DNA]</scope>
    <source>
        <strain evidence="1 2">DSM 44892</strain>
    </source>
</reference>
<evidence type="ECO:0000313" key="1">
    <source>
        <dbReference type="EMBL" id="SDH52709.1"/>
    </source>
</evidence>
<dbReference type="RefSeq" id="WP_072737844.1">
    <property type="nucleotide sequence ID" value="NZ_CP048813.1"/>
</dbReference>
<dbReference type="EMBL" id="FNDN01000002">
    <property type="protein sequence ID" value="SDH52709.1"/>
    <property type="molecule type" value="Genomic_DNA"/>
</dbReference>
<name>A0A1G8D5S7_9NOCA</name>
<dbReference type="Proteomes" id="UP000183263">
    <property type="component" value="Unassembled WGS sequence"/>
</dbReference>
<accession>A0A1G8D5S7</accession>
<proteinExistence type="predicted"/>
<evidence type="ECO:0000313" key="2">
    <source>
        <dbReference type="Proteomes" id="UP000183263"/>
    </source>
</evidence>
<protein>
    <submittedName>
        <fullName evidence="1">Uncharacterized protein</fullName>
    </submittedName>
</protein>
<keyword evidence="2" id="KW-1185">Reference proteome</keyword>